<organism evidence="1 2">
    <name type="scientific">Streptomyces rimosus subsp. rimosus</name>
    <dbReference type="NCBI Taxonomy" id="132474"/>
    <lineage>
        <taxon>Bacteria</taxon>
        <taxon>Bacillati</taxon>
        <taxon>Actinomycetota</taxon>
        <taxon>Actinomycetes</taxon>
        <taxon>Kitasatosporales</taxon>
        <taxon>Streptomycetaceae</taxon>
        <taxon>Streptomyces</taxon>
    </lineage>
</organism>
<sequence length="56" mass="6256">MNRRLFSITARAVRYRSPATAGDGQALRQGLPVSLTVEFAETARRRLSALPGTRRR</sequence>
<proteinExistence type="predicted"/>
<gene>
    <name evidence="1" type="ORF">SRIMR7_03625</name>
</gene>
<dbReference type="EMBL" id="CP094298">
    <property type="protein sequence ID" value="UNZ01221.1"/>
    <property type="molecule type" value="Genomic_DNA"/>
</dbReference>
<keyword evidence="2" id="KW-1185">Reference proteome</keyword>
<evidence type="ECO:0000313" key="1">
    <source>
        <dbReference type="EMBL" id="UNZ01221.1"/>
    </source>
</evidence>
<reference evidence="1 2" key="1">
    <citation type="submission" date="2022-03" db="EMBL/GenBank/DDBJ databases">
        <title>Complete genome of Streptomyces rimosus ssp. rimosus R7 (=ATCC 10970).</title>
        <authorList>
            <person name="Beganovic S."/>
            <person name="Ruckert C."/>
            <person name="Busche T."/>
            <person name="Kalinowski J."/>
            <person name="Wittmann C."/>
        </authorList>
    </citation>
    <scope>NUCLEOTIDE SEQUENCE [LARGE SCALE GENOMIC DNA]</scope>
    <source>
        <strain evidence="1 2">R7</strain>
    </source>
</reference>
<name>A0ABY3YT88_STRRM</name>
<evidence type="ECO:0000313" key="2">
    <source>
        <dbReference type="Proteomes" id="UP000829494"/>
    </source>
</evidence>
<accession>A0ABY3YT88</accession>
<protein>
    <submittedName>
        <fullName evidence="1">Uncharacterized protein</fullName>
    </submittedName>
</protein>
<dbReference type="Proteomes" id="UP000829494">
    <property type="component" value="Chromosome"/>
</dbReference>